<dbReference type="AlphaFoldDB" id="A0A8J2JRP7"/>
<gene>
    <name evidence="1" type="ORF">AFUS01_LOCUS14984</name>
</gene>
<sequence>MSVILEVIRANASCWGGPQEKGVLDFN</sequence>
<organism evidence="1 2">
    <name type="scientific">Allacma fusca</name>
    <dbReference type="NCBI Taxonomy" id="39272"/>
    <lineage>
        <taxon>Eukaryota</taxon>
        <taxon>Metazoa</taxon>
        <taxon>Ecdysozoa</taxon>
        <taxon>Arthropoda</taxon>
        <taxon>Hexapoda</taxon>
        <taxon>Collembola</taxon>
        <taxon>Symphypleona</taxon>
        <taxon>Sminthuridae</taxon>
        <taxon>Allacma</taxon>
    </lineage>
</organism>
<feature type="non-terminal residue" evidence="1">
    <location>
        <position position="1"/>
    </location>
</feature>
<evidence type="ECO:0000313" key="2">
    <source>
        <dbReference type="Proteomes" id="UP000708208"/>
    </source>
</evidence>
<evidence type="ECO:0000313" key="1">
    <source>
        <dbReference type="EMBL" id="CAG7726053.1"/>
    </source>
</evidence>
<name>A0A8J2JRP7_9HEXA</name>
<dbReference type="EMBL" id="CAJVCH010130059">
    <property type="protein sequence ID" value="CAG7726053.1"/>
    <property type="molecule type" value="Genomic_DNA"/>
</dbReference>
<accession>A0A8J2JRP7</accession>
<dbReference type="Proteomes" id="UP000708208">
    <property type="component" value="Unassembled WGS sequence"/>
</dbReference>
<protein>
    <submittedName>
        <fullName evidence="1">Uncharacterized protein</fullName>
    </submittedName>
</protein>
<reference evidence="1" key="1">
    <citation type="submission" date="2021-06" db="EMBL/GenBank/DDBJ databases">
        <authorList>
            <person name="Hodson N. C."/>
            <person name="Mongue J. A."/>
            <person name="Jaron S. K."/>
        </authorList>
    </citation>
    <scope>NUCLEOTIDE SEQUENCE</scope>
</reference>
<feature type="non-terminal residue" evidence="1">
    <location>
        <position position="27"/>
    </location>
</feature>
<proteinExistence type="predicted"/>
<comment type="caution">
    <text evidence="1">The sequence shown here is derived from an EMBL/GenBank/DDBJ whole genome shotgun (WGS) entry which is preliminary data.</text>
</comment>
<keyword evidence="2" id="KW-1185">Reference proteome</keyword>